<dbReference type="OrthoDB" id="5346621at2759"/>
<proteinExistence type="predicted"/>
<sequence>MAMRAFSSTAGQLKQLNWSLYGTTIDVNWLIQQIERSIDEVPGLRARVVSAQVIGNPHPTPNRNDPYHGSVVLLDKEGKRVTSAHAYLNGYVKFSRETAFKPVKLPPIPGAPVFPPEGIETVKSSSPSGSNQSTSKTGKK</sequence>
<feature type="region of interest" description="Disordered" evidence="1">
    <location>
        <begin position="111"/>
        <end position="140"/>
    </location>
</feature>
<organism evidence="2 3">
    <name type="scientific">Aspergillus ibericus CBS 121593</name>
    <dbReference type="NCBI Taxonomy" id="1448316"/>
    <lineage>
        <taxon>Eukaryota</taxon>
        <taxon>Fungi</taxon>
        <taxon>Dikarya</taxon>
        <taxon>Ascomycota</taxon>
        <taxon>Pezizomycotina</taxon>
        <taxon>Eurotiomycetes</taxon>
        <taxon>Eurotiomycetidae</taxon>
        <taxon>Eurotiales</taxon>
        <taxon>Aspergillaceae</taxon>
        <taxon>Aspergillus</taxon>
        <taxon>Aspergillus subgen. Circumdati</taxon>
    </lineage>
</organism>
<feature type="compositionally biased region" description="Low complexity" evidence="1">
    <location>
        <begin position="124"/>
        <end position="140"/>
    </location>
</feature>
<dbReference type="VEuPathDB" id="FungiDB:BO80DRAFT_466953"/>
<name>A0A395GWU6_9EURO</name>
<accession>A0A395GWU6</accession>
<dbReference type="RefSeq" id="XP_025572851.1">
    <property type="nucleotide sequence ID" value="XM_025722820.1"/>
</dbReference>
<dbReference type="GeneID" id="37227685"/>
<reference evidence="2 3" key="1">
    <citation type="submission" date="2018-02" db="EMBL/GenBank/DDBJ databases">
        <title>The genomes of Aspergillus section Nigri reveals drivers in fungal speciation.</title>
        <authorList>
            <consortium name="DOE Joint Genome Institute"/>
            <person name="Vesth T.C."/>
            <person name="Nybo J."/>
            <person name="Theobald S."/>
            <person name="Brandl J."/>
            <person name="Frisvad J.C."/>
            <person name="Nielsen K.F."/>
            <person name="Lyhne E.K."/>
            <person name="Kogle M.E."/>
            <person name="Kuo A."/>
            <person name="Riley R."/>
            <person name="Clum A."/>
            <person name="Nolan M."/>
            <person name="Lipzen A."/>
            <person name="Salamov A."/>
            <person name="Henrissat B."/>
            <person name="Wiebenga A."/>
            <person name="De vries R.P."/>
            <person name="Grigoriev I.V."/>
            <person name="Mortensen U.H."/>
            <person name="Andersen M.R."/>
            <person name="Baker S.E."/>
        </authorList>
    </citation>
    <scope>NUCLEOTIDE SEQUENCE [LARGE SCALE GENOMIC DNA]</scope>
    <source>
        <strain evidence="2 3">CBS 121593</strain>
    </source>
</reference>
<gene>
    <name evidence="2" type="ORF">BO80DRAFT_466953</name>
</gene>
<dbReference type="AlphaFoldDB" id="A0A395GWU6"/>
<keyword evidence="3" id="KW-1185">Reference proteome</keyword>
<evidence type="ECO:0000256" key="1">
    <source>
        <dbReference type="SAM" id="MobiDB-lite"/>
    </source>
</evidence>
<evidence type="ECO:0000313" key="3">
    <source>
        <dbReference type="Proteomes" id="UP000249402"/>
    </source>
</evidence>
<dbReference type="EMBL" id="KZ824453">
    <property type="protein sequence ID" value="RAK98523.1"/>
    <property type="molecule type" value="Genomic_DNA"/>
</dbReference>
<protein>
    <submittedName>
        <fullName evidence="2">Uncharacterized protein</fullName>
    </submittedName>
</protein>
<dbReference type="Proteomes" id="UP000249402">
    <property type="component" value="Unassembled WGS sequence"/>
</dbReference>
<evidence type="ECO:0000313" key="2">
    <source>
        <dbReference type="EMBL" id="RAK98523.1"/>
    </source>
</evidence>